<dbReference type="Pfam" id="PF08447">
    <property type="entry name" value="PAS_3"/>
    <property type="match status" value="1"/>
</dbReference>
<dbReference type="CDD" id="cd02205">
    <property type="entry name" value="CBS_pair_SF"/>
    <property type="match status" value="2"/>
</dbReference>
<gene>
    <name evidence="6" type="ORF">RIF25_03425</name>
</gene>
<dbReference type="InterPro" id="IPR050469">
    <property type="entry name" value="Diguanylate_Cyclase"/>
</dbReference>
<dbReference type="GO" id="GO:0005886">
    <property type="term" value="C:plasma membrane"/>
    <property type="evidence" value="ECO:0007669"/>
    <property type="project" value="TreeGrafter"/>
</dbReference>
<dbReference type="GO" id="GO:0052621">
    <property type="term" value="F:diguanylate cyclase activity"/>
    <property type="evidence" value="ECO:0007669"/>
    <property type="project" value="UniProtKB-EC"/>
</dbReference>
<feature type="domain" description="CBS" evidence="5">
    <location>
        <begin position="19"/>
        <end position="76"/>
    </location>
</feature>
<dbReference type="NCBIfam" id="TIGR00254">
    <property type="entry name" value="GGDEF"/>
    <property type="match status" value="1"/>
</dbReference>
<accession>A0AAE4FQU9</accession>
<proteinExistence type="predicted"/>
<dbReference type="Pfam" id="PF00990">
    <property type="entry name" value="GGDEF"/>
    <property type="match status" value="1"/>
</dbReference>
<dbReference type="FunFam" id="3.30.70.270:FF:000001">
    <property type="entry name" value="Diguanylate cyclase domain protein"/>
    <property type="match status" value="1"/>
</dbReference>
<evidence type="ECO:0000259" key="4">
    <source>
        <dbReference type="PROSITE" id="PS50887"/>
    </source>
</evidence>
<dbReference type="InterPro" id="IPR000160">
    <property type="entry name" value="GGDEF_dom"/>
</dbReference>
<dbReference type="PROSITE" id="PS50046">
    <property type="entry name" value="PHYTOCHROME_2"/>
    <property type="match status" value="1"/>
</dbReference>
<dbReference type="CDD" id="cd01949">
    <property type="entry name" value="GGDEF"/>
    <property type="match status" value="1"/>
</dbReference>
<dbReference type="GO" id="GO:0043709">
    <property type="term" value="P:cell adhesion involved in single-species biofilm formation"/>
    <property type="evidence" value="ECO:0007669"/>
    <property type="project" value="TreeGrafter"/>
</dbReference>
<dbReference type="InterPro" id="IPR003018">
    <property type="entry name" value="GAF"/>
</dbReference>
<dbReference type="InterPro" id="IPR043128">
    <property type="entry name" value="Rev_trsase/Diguanyl_cyclase"/>
</dbReference>
<dbReference type="Gene3D" id="3.30.450.20">
    <property type="entry name" value="PAS domain"/>
    <property type="match status" value="1"/>
</dbReference>
<dbReference type="SUPFAM" id="SSF54631">
    <property type="entry name" value="CBS-domain pair"/>
    <property type="match status" value="2"/>
</dbReference>
<dbReference type="InterPro" id="IPR029787">
    <property type="entry name" value="Nucleotide_cyclase"/>
</dbReference>
<dbReference type="InterPro" id="IPR001610">
    <property type="entry name" value="PAC"/>
</dbReference>
<keyword evidence="1" id="KW-0129">CBS domain</keyword>
<evidence type="ECO:0000313" key="7">
    <source>
        <dbReference type="Proteomes" id="UP001268256"/>
    </source>
</evidence>
<dbReference type="SMART" id="SM00116">
    <property type="entry name" value="CBS"/>
    <property type="match status" value="4"/>
</dbReference>
<dbReference type="RefSeq" id="WP_322877154.1">
    <property type="nucleotide sequence ID" value="NZ_JAVMIP010000002.1"/>
</dbReference>
<sequence length="796" mass="89373">MTSPLSPPLASYSSLLQVVKTAVQTITPQATMHQALQHIQRDQGNCLPVIDPMNGMYRGLVTERELVKAIAHPLPLAELTVADVMRDAQTHLDLATLDQPMQVLHAFRQFRCNALPVVDRQGRLQGILNRQDFRNTLEPTDLLKLKRAEEVMVSDVRVISPTQSLAEAAAILGAEEISCLVVVREAEPDYPLGILTDQDILNHYQQTPNSATLPIQACMNAPVITAQTQDSIWQIHTLMAQHQVRRIVIVNKQGKLAGLVTQSSILWAIDSQEAGWIIDLLQIELQQATSELRASLSQHQALTAAIVQRELQYNKLLGQLPAVIYQRSLEPDWRLIYTSGYWETLSGYRPGMIGEMASLILPEDYERAKLQIQSAILQKQPYVVEYRCRHRNGTLIWIQDRGQREPDQQILSGILLDVTAQRRQEELLQRYLQRELLISTISQNIRRSLDLTQVMQSAADDVRQILQTDRVLVFRLLPNGLGVVEVESLAHTEQSILGRFIQDPCFLDNLSRKLTSGYTATISDSHQAKLHPCHRELLLNLNVRANLVVSIHQNERIWGLLIAHQCHSPRLWLTDEILLLQRIGEALAIAVNQAELYQQLAQANQELQQLVYVDGLTQIGNRRQFTDLSLAEWRRAAREQTPISLVLVDIDYFKLYNDHYGHQQGDAILYRIAQQLAAGLQRPGDLATRYGGEEFALILPDTPEAGAIQVVEQIQEAIVTLAIPHAASPITPHLTLSFGIATLIPQPTQALDLLLTAADQALYQAKAQGRNTYRIHSPTTVDIQGQPAPHPAQKLE</sequence>
<keyword evidence="6" id="KW-0548">Nucleotidyltransferase</keyword>
<dbReference type="SMART" id="SM00065">
    <property type="entry name" value="GAF"/>
    <property type="match status" value="1"/>
</dbReference>
<evidence type="ECO:0000313" key="6">
    <source>
        <dbReference type="EMBL" id="MDS3859852.1"/>
    </source>
</evidence>
<dbReference type="InterPro" id="IPR046342">
    <property type="entry name" value="CBS_dom_sf"/>
</dbReference>
<feature type="domain" description="Phytochrome chromophore attachment site" evidence="2">
    <location>
        <begin position="450"/>
        <end position="586"/>
    </location>
</feature>
<dbReference type="GO" id="GO:1902201">
    <property type="term" value="P:negative regulation of bacterial-type flagellum-dependent cell motility"/>
    <property type="evidence" value="ECO:0007669"/>
    <property type="project" value="TreeGrafter"/>
</dbReference>
<dbReference type="InterPro" id="IPR000014">
    <property type="entry name" value="PAS"/>
</dbReference>
<dbReference type="Gene3D" id="3.10.580.10">
    <property type="entry name" value="CBS-domain"/>
    <property type="match status" value="2"/>
</dbReference>
<dbReference type="InterPro" id="IPR016132">
    <property type="entry name" value="Phyto_chromo_attachment"/>
</dbReference>
<dbReference type="InterPro" id="IPR035965">
    <property type="entry name" value="PAS-like_dom_sf"/>
</dbReference>
<dbReference type="Pfam" id="PF00571">
    <property type="entry name" value="CBS"/>
    <property type="match status" value="4"/>
</dbReference>
<organism evidence="6 7">
    <name type="scientific">Pseudocalidococcus azoricus BACA0444</name>
    <dbReference type="NCBI Taxonomy" id="2918990"/>
    <lineage>
        <taxon>Bacteria</taxon>
        <taxon>Bacillati</taxon>
        <taxon>Cyanobacteriota</taxon>
        <taxon>Cyanophyceae</taxon>
        <taxon>Acaryochloridales</taxon>
        <taxon>Thermosynechococcaceae</taxon>
        <taxon>Pseudocalidococcus</taxon>
        <taxon>Pseudocalidococcus azoricus</taxon>
    </lineage>
</organism>
<name>A0AAE4FQU9_9CYAN</name>
<evidence type="ECO:0000256" key="1">
    <source>
        <dbReference type="PROSITE-ProRule" id="PRU00703"/>
    </source>
</evidence>
<dbReference type="CDD" id="cd00130">
    <property type="entry name" value="PAS"/>
    <property type="match status" value="1"/>
</dbReference>
<keyword evidence="7" id="KW-1185">Reference proteome</keyword>
<feature type="domain" description="CBS" evidence="5">
    <location>
        <begin position="85"/>
        <end position="145"/>
    </location>
</feature>
<dbReference type="PROSITE" id="PS50887">
    <property type="entry name" value="GGDEF"/>
    <property type="match status" value="1"/>
</dbReference>
<evidence type="ECO:0000259" key="2">
    <source>
        <dbReference type="PROSITE" id="PS50046"/>
    </source>
</evidence>
<dbReference type="SMART" id="SM00086">
    <property type="entry name" value="PAC"/>
    <property type="match status" value="1"/>
</dbReference>
<dbReference type="EC" id="2.7.7.65" evidence="6"/>
<reference evidence="7" key="1">
    <citation type="submission" date="2023-07" db="EMBL/GenBank/DDBJ databases">
        <authorList>
            <person name="Luz R."/>
            <person name="Cordeiro R."/>
            <person name="Fonseca A."/>
            <person name="Goncalves V."/>
        </authorList>
    </citation>
    <scope>NUCLEOTIDE SEQUENCE [LARGE SCALE GENOMIC DNA]</scope>
    <source>
        <strain evidence="7">BACA0444</strain>
    </source>
</reference>
<dbReference type="EMBL" id="JAVMIP010000002">
    <property type="protein sequence ID" value="MDS3859852.1"/>
    <property type="molecule type" value="Genomic_DNA"/>
</dbReference>
<feature type="domain" description="CBS" evidence="5">
    <location>
        <begin position="219"/>
        <end position="280"/>
    </location>
</feature>
<evidence type="ECO:0000259" key="5">
    <source>
        <dbReference type="PROSITE" id="PS51371"/>
    </source>
</evidence>
<dbReference type="AlphaFoldDB" id="A0AAE4FQU9"/>
<dbReference type="InterPro" id="IPR000644">
    <property type="entry name" value="CBS_dom"/>
</dbReference>
<dbReference type="SUPFAM" id="SSF55781">
    <property type="entry name" value="GAF domain-like"/>
    <property type="match status" value="1"/>
</dbReference>
<protein>
    <submittedName>
        <fullName evidence="6">Diguanylate cyclase</fullName>
        <ecNumber evidence="6">2.7.7.65</ecNumber>
    </submittedName>
</protein>
<dbReference type="PANTHER" id="PTHR45138">
    <property type="entry name" value="REGULATORY COMPONENTS OF SENSORY TRANSDUCTION SYSTEM"/>
    <property type="match status" value="1"/>
</dbReference>
<dbReference type="PANTHER" id="PTHR45138:SF9">
    <property type="entry name" value="DIGUANYLATE CYCLASE DGCM-RELATED"/>
    <property type="match status" value="1"/>
</dbReference>
<dbReference type="PROSITE" id="PS50113">
    <property type="entry name" value="PAC"/>
    <property type="match status" value="1"/>
</dbReference>
<dbReference type="SMART" id="SM00267">
    <property type="entry name" value="GGDEF"/>
    <property type="match status" value="1"/>
</dbReference>
<feature type="domain" description="GGDEF" evidence="4">
    <location>
        <begin position="641"/>
        <end position="778"/>
    </location>
</feature>
<feature type="domain" description="PAC" evidence="3">
    <location>
        <begin position="382"/>
        <end position="430"/>
    </location>
</feature>
<dbReference type="Pfam" id="PF01590">
    <property type="entry name" value="GAF"/>
    <property type="match status" value="1"/>
</dbReference>
<dbReference type="Proteomes" id="UP001268256">
    <property type="component" value="Unassembled WGS sequence"/>
</dbReference>
<feature type="domain" description="CBS" evidence="5">
    <location>
        <begin position="152"/>
        <end position="212"/>
    </location>
</feature>
<dbReference type="NCBIfam" id="TIGR00229">
    <property type="entry name" value="sensory_box"/>
    <property type="match status" value="1"/>
</dbReference>
<dbReference type="PROSITE" id="PS51371">
    <property type="entry name" value="CBS"/>
    <property type="match status" value="4"/>
</dbReference>
<evidence type="ECO:0000259" key="3">
    <source>
        <dbReference type="PROSITE" id="PS50113"/>
    </source>
</evidence>
<dbReference type="SUPFAM" id="SSF55785">
    <property type="entry name" value="PYP-like sensor domain (PAS domain)"/>
    <property type="match status" value="1"/>
</dbReference>
<dbReference type="InterPro" id="IPR013655">
    <property type="entry name" value="PAS_fold_3"/>
</dbReference>
<comment type="caution">
    <text evidence="6">The sequence shown here is derived from an EMBL/GenBank/DDBJ whole genome shotgun (WGS) entry which is preliminary data.</text>
</comment>
<dbReference type="Gene3D" id="3.30.450.40">
    <property type="match status" value="1"/>
</dbReference>
<keyword evidence="6" id="KW-0808">Transferase</keyword>
<dbReference type="Gene3D" id="3.30.70.270">
    <property type="match status" value="1"/>
</dbReference>
<dbReference type="InterPro" id="IPR000700">
    <property type="entry name" value="PAS-assoc_C"/>
</dbReference>
<dbReference type="InterPro" id="IPR029016">
    <property type="entry name" value="GAF-like_dom_sf"/>
</dbReference>
<dbReference type="SUPFAM" id="SSF55073">
    <property type="entry name" value="Nucleotide cyclase"/>
    <property type="match status" value="1"/>
</dbReference>